<dbReference type="RefSeq" id="WP_084013404.1">
    <property type="nucleotide sequence ID" value="NZ_JAZHLG010000002.1"/>
</dbReference>
<dbReference type="Gene3D" id="1.10.260.40">
    <property type="entry name" value="lambda repressor-like DNA-binding domains"/>
    <property type="match status" value="1"/>
</dbReference>
<dbReference type="InterPro" id="IPR001387">
    <property type="entry name" value="Cro/C1-type_HTH"/>
</dbReference>
<comment type="caution">
    <text evidence="2">The sequence shown here is derived from an EMBL/GenBank/DDBJ whole genome shotgun (WGS) entry which is preliminary data.</text>
</comment>
<dbReference type="CDD" id="cd00093">
    <property type="entry name" value="HTH_XRE"/>
    <property type="match status" value="1"/>
</dbReference>
<dbReference type="Pfam" id="PF01381">
    <property type="entry name" value="HTH_3"/>
    <property type="match status" value="1"/>
</dbReference>
<dbReference type="SUPFAM" id="SSF47413">
    <property type="entry name" value="lambda repressor-like DNA-binding domains"/>
    <property type="match status" value="1"/>
</dbReference>
<name>A0A9X3E8U5_9LACO</name>
<dbReference type="EMBL" id="QVOQ01000020">
    <property type="protein sequence ID" value="MCX7579421.1"/>
    <property type="molecule type" value="Genomic_DNA"/>
</dbReference>
<evidence type="ECO:0000259" key="1">
    <source>
        <dbReference type="PROSITE" id="PS50943"/>
    </source>
</evidence>
<proteinExistence type="predicted"/>
<organism evidence="2 3">
    <name type="scientific">Leuconostoc falkenbergense</name>
    <dbReference type="NCBI Taxonomy" id="2766470"/>
    <lineage>
        <taxon>Bacteria</taxon>
        <taxon>Bacillati</taxon>
        <taxon>Bacillota</taxon>
        <taxon>Bacilli</taxon>
        <taxon>Lactobacillales</taxon>
        <taxon>Lactobacillaceae</taxon>
        <taxon>Leuconostoc</taxon>
    </lineage>
</organism>
<reference evidence="2" key="1">
    <citation type="submission" date="2018-08" db="EMBL/GenBank/DDBJ databases">
        <title>Draft genome sequences of Leuconostoc spp. and Weissella spp. with biocontrol potential.</title>
        <authorList>
            <person name="Lo R."/>
            <person name="Ho V.T.T."/>
            <person name="Turner M.S."/>
        </authorList>
    </citation>
    <scope>NUCLEOTIDE SEQUENCE</scope>
    <source>
        <strain evidence="2">156</strain>
    </source>
</reference>
<dbReference type="SMART" id="SM00530">
    <property type="entry name" value="HTH_XRE"/>
    <property type="match status" value="1"/>
</dbReference>
<dbReference type="PROSITE" id="PS50943">
    <property type="entry name" value="HTH_CROC1"/>
    <property type="match status" value="1"/>
</dbReference>
<dbReference type="Proteomes" id="UP001080333">
    <property type="component" value="Unassembled WGS sequence"/>
</dbReference>
<evidence type="ECO:0000313" key="2">
    <source>
        <dbReference type="EMBL" id="MCX7579421.1"/>
    </source>
</evidence>
<sequence>METKFDLKSARVRANLTQREMARKMGMSQTSYLRYEKGELVLRVDQAWNFSKIVGITFDQIIFFKSNYTSSVQKQTA</sequence>
<evidence type="ECO:0000313" key="3">
    <source>
        <dbReference type="Proteomes" id="UP001080333"/>
    </source>
</evidence>
<protein>
    <submittedName>
        <fullName evidence="2">XRE family transcriptional regulator</fullName>
    </submittedName>
</protein>
<accession>A0A9X3E8U5</accession>
<dbReference type="AlphaFoldDB" id="A0A9X3E8U5"/>
<gene>
    <name evidence="2" type="ORF">D0502_08525</name>
</gene>
<dbReference type="GO" id="GO:0003677">
    <property type="term" value="F:DNA binding"/>
    <property type="evidence" value="ECO:0007669"/>
    <property type="project" value="InterPro"/>
</dbReference>
<dbReference type="InterPro" id="IPR010982">
    <property type="entry name" value="Lambda_DNA-bd_dom_sf"/>
</dbReference>
<feature type="domain" description="HTH cro/C1-type" evidence="1">
    <location>
        <begin position="7"/>
        <end position="61"/>
    </location>
</feature>